<dbReference type="Gene3D" id="3.90.470.20">
    <property type="entry name" value="4'-phosphopantetheinyl transferase domain"/>
    <property type="match status" value="1"/>
</dbReference>
<dbReference type="InterPro" id="IPR037143">
    <property type="entry name" value="4-PPantetheinyl_Trfase_dom_sf"/>
</dbReference>
<dbReference type="RefSeq" id="XP_001486702.2">
    <property type="nucleotide sequence ID" value="XM_001486652.1"/>
</dbReference>
<dbReference type="InParanoid" id="A5D9X4"/>
<organism evidence="4 5">
    <name type="scientific">Meyerozyma guilliermondii (strain ATCC 6260 / CBS 566 / DSM 6381 / JCM 1539 / NBRC 10279 / NRRL Y-324)</name>
    <name type="common">Yeast</name>
    <name type="synonym">Candida guilliermondii</name>
    <dbReference type="NCBI Taxonomy" id="294746"/>
    <lineage>
        <taxon>Eukaryota</taxon>
        <taxon>Fungi</taxon>
        <taxon>Dikarya</taxon>
        <taxon>Ascomycota</taxon>
        <taxon>Saccharomycotina</taxon>
        <taxon>Pichiomycetes</taxon>
        <taxon>Debaryomycetaceae</taxon>
        <taxon>Meyerozyma</taxon>
    </lineage>
</organism>
<dbReference type="EC" id="2.7.8.7" evidence="1"/>
<dbReference type="Proteomes" id="UP000001997">
    <property type="component" value="Unassembled WGS sequence"/>
</dbReference>
<dbReference type="PANTHER" id="PTHR12215">
    <property type="entry name" value="PHOSPHOPANTETHEINE TRANSFERASE"/>
    <property type="match status" value="1"/>
</dbReference>
<evidence type="ECO:0000313" key="5">
    <source>
        <dbReference type="Proteomes" id="UP000001997"/>
    </source>
</evidence>
<reference evidence="4 5" key="1">
    <citation type="journal article" date="2009" name="Nature">
        <title>Evolution of pathogenicity and sexual reproduction in eight Candida genomes.</title>
        <authorList>
            <person name="Butler G."/>
            <person name="Rasmussen M.D."/>
            <person name="Lin M.F."/>
            <person name="Santos M.A."/>
            <person name="Sakthikumar S."/>
            <person name="Munro C.A."/>
            <person name="Rheinbay E."/>
            <person name="Grabherr M."/>
            <person name="Forche A."/>
            <person name="Reedy J.L."/>
            <person name="Agrafioti I."/>
            <person name="Arnaud M.B."/>
            <person name="Bates S."/>
            <person name="Brown A.J."/>
            <person name="Brunke S."/>
            <person name="Costanzo M.C."/>
            <person name="Fitzpatrick D.A."/>
            <person name="de Groot P.W."/>
            <person name="Harris D."/>
            <person name="Hoyer L.L."/>
            <person name="Hube B."/>
            <person name="Klis F.M."/>
            <person name="Kodira C."/>
            <person name="Lennard N."/>
            <person name="Logue M.E."/>
            <person name="Martin R."/>
            <person name="Neiman A.M."/>
            <person name="Nikolaou E."/>
            <person name="Quail M.A."/>
            <person name="Quinn J."/>
            <person name="Santos M.C."/>
            <person name="Schmitzberger F.F."/>
            <person name="Sherlock G."/>
            <person name="Shah P."/>
            <person name="Silverstein K.A."/>
            <person name="Skrzypek M.S."/>
            <person name="Soll D."/>
            <person name="Staggs R."/>
            <person name="Stansfield I."/>
            <person name="Stumpf M.P."/>
            <person name="Sudbery P.E."/>
            <person name="Srikantha T."/>
            <person name="Zeng Q."/>
            <person name="Berman J."/>
            <person name="Berriman M."/>
            <person name="Heitman J."/>
            <person name="Gow N.A."/>
            <person name="Lorenz M.C."/>
            <person name="Birren B.W."/>
            <person name="Kellis M."/>
            <person name="Cuomo C.A."/>
        </authorList>
    </citation>
    <scope>NUCLEOTIDE SEQUENCE [LARGE SCALE GENOMIC DNA]</scope>
    <source>
        <strain evidence="5">ATCC 6260 / CBS 566 / DSM 6381 / JCM 1539 / NBRC 10279 / NRRL Y-324</strain>
    </source>
</reference>
<dbReference type="KEGG" id="pgu:PGUG_00079"/>
<dbReference type="AlphaFoldDB" id="A5D9X4"/>
<dbReference type="VEuPathDB" id="FungiDB:PGUG_00079"/>
<evidence type="ECO:0000256" key="1">
    <source>
        <dbReference type="ARBA" id="ARBA00013172"/>
    </source>
</evidence>
<proteinExistence type="predicted"/>
<keyword evidence="5" id="KW-1185">Reference proteome</keyword>
<dbReference type="GO" id="GO:0000287">
    <property type="term" value="F:magnesium ion binding"/>
    <property type="evidence" value="ECO:0007669"/>
    <property type="project" value="InterPro"/>
</dbReference>
<accession>A5D9X4</accession>
<evidence type="ECO:0000259" key="3">
    <source>
        <dbReference type="Pfam" id="PF01648"/>
    </source>
</evidence>
<gene>
    <name evidence="4" type="ORF">PGUG_00079</name>
</gene>
<dbReference type="OMA" id="PWAGIFV"/>
<feature type="domain" description="4'-phosphopantetheinyl transferase" evidence="3">
    <location>
        <begin position="139"/>
        <end position="214"/>
    </location>
</feature>
<dbReference type="Pfam" id="PF01648">
    <property type="entry name" value="ACPS"/>
    <property type="match status" value="1"/>
</dbReference>
<dbReference type="eggNOG" id="KOG0945">
    <property type="taxonomic scope" value="Eukaryota"/>
</dbReference>
<dbReference type="OrthoDB" id="26719at2759"/>
<dbReference type="EMBL" id="CH408155">
    <property type="protein sequence ID" value="EDK35981.2"/>
    <property type="molecule type" value="Genomic_DNA"/>
</dbReference>
<dbReference type="PANTHER" id="PTHR12215:SF10">
    <property type="entry name" value="L-AMINOADIPATE-SEMIALDEHYDE DEHYDROGENASE-PHOSPHOPANTETHEINYL TRANSFERASE"/>
    <property type="match status" value="1"/>
</dbReference>
<dbReference type="SUPFAM" id="SSF56214">
    <property type="entry name" value="4'-phosphopantetheinyl transferase"/>
    <property type="match status" value="2"/>
</dbReference>
<dbReference type="GO" id="GO:0005829">
    <property type="term" value="C:cytosol"/>
    <property type="evidence" value="ECO:0007669"/>
    <property type="project" value="TreeGrafter"/>
</dbReference>
<dbReference type="InterPro" id="IPR008278">
    <property type="entry name" value="4-PPantetheinyl_Trfase_dom"/>
</dbReference>
<dbReference type="GO" id="GO:0008897">
    <property type="term" value="F:holo-[acyl-carrier-protein] synthase activity"/>
    <property type="evidence" value="ECO:0007669"/>
    <property type="project" value="UniProtKB-EC"/>
</dbReference>
<dbReference type="FunCoup" id="A5D9X4">
    <property type="interactions" value="35"/>
</dbReference>
<sequence>MLQDVYNKLDEFIAQISNQQHDTKATSPKSYVFWTSVTPKLITYLSDDYNLEDVLRIFTLSERVKLRKQPIHNLAKQLLSKLLVKVVINYFRGAPVDQDVPFKYEKYGKPFLDETNVQLSISTSNEIVCIAIEKGCGTPIGVDLSHSVQDSISPINFMSQFDPMFSESERTQLMDIENIEERYIAFNQLWTLKEAFTKLIGSGLNLNLASFGFDMNLVHDSSADLKWVTSSVNTTGLSDSQFLQKLPIQKFKCFSTILDFSASIPIIVSFVGQINEVPPEVLYLDIGEILFN</sequence>
<dbReference type="InterPro" id="IPR050559">
    <property type="entry name" value="P-Pant_transferase_sf"/>
</dbReference>
<name>A5D9X4_PICGU</name>
<dbReference type="STRING" id="294746.A5D9X4"/>
<protein>
    <recommendedName>
        <fullName evidence="1">holo-[acyl-carrier-protein] synthase</fullName>
        <ecNumber evidence="1">2.7.8.7</ecNumber>
    </recommendedName>
</protein>
<keyword evidence="2" id="KW-0808">Transferase</keyword>
<evidence type="ECO:0000313" key="4">
    <source>
        <dbReference type="EMBL" id="EDK35981.2"/>
    </source>
</evidence>
<evidence type="ECO:0000256" key="2">
    <source>
        <dbReference type="ARBA" id="ARBA00022679"/>
    </source>
</evidence>
<dbReference type="GO" id="GO:0019878">
    <property type="term" value="P:lysine biosynthetic process via aminoadipic acid"/>
    <property type="evidence" value="ECO:0007669"/>
    <property type="project" value="TreeGrafter"/>
</dbReference>
<dbReference type="HOGENOM" id="CLU_839360_0_0_1"/>
<dbReference type="GeneID" id="5128755"/>